<dbReference type="AlphaFoldDB" id="A0A9P8PL47"/>
<dbReference type="InterPro" id="IPR050859">
    <property type="entry name" value="Class-I_PLP-dep_aminotransf"/>
</dbReference>
<dbReference type="SUPFAM" id="SSF53383">
    <property type="entry name" value="PLP-dependent transferases"/>
    <property type="match status" value="1"/>
</dbReference>
<dbReference type="GO" id="GO:0030170">
    <property type="term" value="F:pyridoxal phosphate binding"/>
    <property type="evidence" value="ECO:0007669"/>
    <property type="project" value="InterPro"/>
</dbReference>
<evidence type="ECO:0000256" key="1">
    <source>
        <dbReference type="ARBA" id="ARBA00001933"/>
    </source>
</evidence>
<dbReference type="Pfam" id="PF00155">
    <property type="entry name" value="Aminotran_1_2"/>
    <property type="match status" value="1"/>
</dbReference>
<dbReference type="PANTHER" id="PTHR42790">
    <property type="entry name" value="AMINOTRANSFERASE"/>
    <property type="match status" value="1"/>
</dbReference>
<keyword evidence="3" id="KW-0032">Aminotransferase</keyword>
<evidence type="ECO:0000256" key="5">
    <source>
        <dbReference type="ARBA" id="ARBA00022898"/>
    </source>
</evidence>
<dbReference type="GO" id="GO:0008793">
    <property type="term" value="F:aromatic-amino-acid transaminase activity"/>
    <property type="evidence" value="ECO:0007669"/>
    <property type="project" value="TreeGrafter"/>
</dbReference>
<evidence type="ECO:0000259" key="6">
    <source>
        <dbReference type="Pfam" id="PF00155"/>
    </source>
</evidence>
<evidence type="ECO:0000313" key="8">
    <source>
        <dbReference type="Proteomes" id="UP000769528"/>
    </source>
</evidence>
<protein>
    <recommendedName>
        <fullName evidence="6">Aminotransferase class I/classII large domain-containing protein</fullName>
    </recommendedName>
</protein>
<reference evidence="7" key="1">
    <citation type="journal article" date="2021" name="Open Biol.">
        <title>Shared evolutionary footprints suggest mitochondrial oxidative damage underlies multiple complex I losses in fungi.</title>
        <authorList>
            <person name="Schikora-Tamarit M.A."/>
            <person name="Marcet-Houben M."/>
            <person name="Nosek J."/>
            <person name="Gabaldon T."/>
        </authorList>
    </citation>
    <scope>NUCLEOTIDE SEQUENCE</scope>
    <source>
        <strain evidence="7">CBS6341</strain>
    </source>
</reference>
<dbReference type="OrthoDB" id="691673at2759"/>
<evidence type="ECO:0000256" key="4">
    <source>
        <dbReference type="ARBA" id="ARBA00022679"/>
    </source>
</evidence>
<sequence length="528" mass="59914">MTIDYETKYAPNISERSKGRKLNSFYSFDAPKDLVAHPNPIHLAGGTPNEGFFPVESIHFNLIEEPFQHLDYSSKSALTNKFDINVKTQLHQLNETATSHTYRYTEDKDLEIDIAQAFQYGHTDGTPQLKNFTKKLVENTNKPAYNDWDIILTNGSGDSLHKIADLFIEKDSTILVEEFTFNVFNTGVTNLGGINIPVKINLKNVDNDPNFDAGIDTEYLADLLDNWGIDEAHYKGLKKPKALYTIPTGQNPTGLSQTLEKRKKIYEIAEKHDIIIVEDDPYGYIILPKYEKGAENPYAAKDFSIEKYKKEFLKPSYLTIDRSGRVIRLETFSKLFAPGLRLGFIVANKYLIGKIFLHQALTTRQPSGVSQLVFNNIVAQWGGVDGWIKWATKIAKHYTERRDVLLTALYETEAFKKGLFSVVEPDAGMFIIVYVNFEKQIPDATKWDAALIQLRLLSITHGVELVFGNKMATDLSLETTLKHSNFLRITVAAVARNEDFIIASERLNNVFIEFFDKLNNGGFDKLLK</sequence>
<dbReference type="PANTHER" id="PTHR42790:SF2">
    <property type="entry name" value="AROMATIC AMINO ACID AMINOTRANSFERASE 2"/>
    <property type="match status" value="1"/>
</dbReference>
<organism evidence="7 8">
    <name type="scientific">Wickerhamomyces mucosus</name>
    <dbReference type="NCBI Taxonomy" id="1378264"/>
    <lineage>
        <taxon>Eukaryota</taxon>
        <taxon>Fungi</taxon>
        <taxon>Dikarya</taxon>
        <taxon>Ascomycota</taxon>
        <taxon>Saccharomycotina</taxon>
        <taxon>Saccharomycetes</taxon>
        <taxon>Phaffomycetales</taxon>
        <taxon>Wickerhamomycetaceae</taxon>
        <taxon>Wickerhamomyces</taxon>
    </lineage>
</organism>
<dbReference type="EMBL" id="JAEUBF010001009">
    <property type="protein sequence ID" value="KAH3673377.1"/>
    <property type="molecule type" value="Genomic_DNA"/>
</dbReference>
<dbReference type="Gene3D" id="3.40.640.10">
    <property type="entry name" value="Type I PLP-dependent aspartate aminotransferase-like (Major domain)"/>
    <property type="match status" value="1"/>
</dbReference>
<dbReference type="CDD" id="cd00609">
    <property type="entry name" value="AAT_like"/>
    <property type="match status" value="1"/>
</dbReference>
<keyword evidence="5" id="KW-0663">Pyridoxal phosphate</keyword>
<proteinExistence type="inferred from homology"/>
<dbReference type="GO" id="GO:0047536">
    <property type="term" value="F:2-aminoadipate transaminase activity"/>
    <property type="evidence" value="ECO:0007669"/>
    <property type="project" value="TreeGrafter"/>
</dbReference>
<name>A0A9P8PL47_9ASCO</name>
<dbReference type="InterPro" id="IPR004839">
    <property type="entry name" value="Aminotransferase_I/II_large"/>
</dbReference>
<dbReference type="InterPro" id="IPR015424">
    <property type="entry name" value="PyrdxlP-dep_Trfase"/>
</dbReference>
<feature type="domain" description="Aminotransferase class I/classII large" evidence="6">
    <location>
        <begin position="114"/>
        <end position="496"/>
    </location>
</feature>
<keyword evidence="8" id="KW-1185">Reference proteome</keyword>
<dbReference type="InterPro" id="IPR015421">
    <property type="entry name" value="PyrdxlP-dep_Trfase_major"/>
</dbReference>
<evidence type="ECO:0000313" key="7">
    <source>
        <dbReference type="EMBL" id="KAH3673377.1"/>
    </source>
</evidence>
<comment type="cofactor">
    <cofactor evidence="1">
        <name>pyridoxal 5'-phosphate</name>
        <dbReference type="ChEBI" id="CHEBI:597326"/>
    </cofactor>
</comment>
<accession>A0A9P8PL47</accession>
<gene>
    <name evidence="7" type="ORF">WICMUC_003696</name>
</gene>
<dbReference type="Proteomes" id="UP000769528">
    <property type="component" value="Unassembled WGS sequence"/>
</dbReference>
<comment type="caution">
    <text evidence="7">The sequence shown here is derived from an EMBL/GenBank/DDBJ whole genome shotgun (WGS) entry which is preliminary data.</text>
</comment>
<dbReference type="GO" id="GO:0009074">
    <property type="term" value="P:aromatic amino acid family catabolic process"/>
    <property type="evidence" value="ECO:0007669"/>
    <property type="project" value="TreeGrafter"/>
</dbReference>
<reference evidence="7" key="2">
    <citation type="submission" date="2021-01" db="EMBL/GenBank/DDBJ databases">
        <authorList>
            <person name="Schikora-Tamarit M.A."/>
        </authorList>
    </citation>
    <scope>NUCLEOTIDE SEQUENCE</scope>
    <source>
        <strain evidence="7">CBS6341</strain>
    </source>
</reference>
<evidence type="ECO:0000256" key="2">
    <source>
        <dbReference type="ARBA" id="ARBA00007441"/>
    </source>
</evidence>
<keyword evidence="4" id="KW-0808">Transferase</keyword>
<dbReference type="GO" id="GO:0006571">
    <property type="term" value="P:tyrosine biosynthetic process"/>
    <property type="evidence" value="ECO:0007669"/>
    <property type="project" value="TreeGrafter"/>
</dbReference>
<dbReference type="GO" id="GO:0019878">
    <property type="term" value="P:lysine biosynthetic process via aminoadipic acid"/>
    <property type="evidence" value="ECO:0007669"/>
    <property type="project" value="TreeGrafter"/>
</dbReference>
<comment type="similarity">
    <text evidence="2">Belongs to the class-I pyridoxal-phosphate-dependent aminotransferase family.</text>
</comment>
<evidence type="ECO:0000256" key="3">
    <source>
        <dbReference type="ARBA" id="ARBA00022576"/>
    </source>
</evidence>